<keyword evidence="12" id="KW-1185">Reference proteome</keyword>
<feature type="region of interest" description="Disordered" evidence="9">
    <location>
        <begin position="1"/>
        <end position="30"/>
    </location>
</feature>
<evidence type="ECO:0000259" key="10">
    <source>
        <dbReference type="PROSITE" id="PS51192"/>
    </source>
</evidence>
<feature type="domain" description="Helicase ATP-binding" evidence="10">
    <location>
        <begin position="194"/>
        <end position="365"/>
    </location>
</feature>
<dbReference type="Proteomes" id="UP000835052">
    <property type="component" value="Unassembled WGS sequence"/>
</dbReference>
<evidence type="ECO:0000256" key="2">
    <source>
        <dbReference type="ARBA" id="ARBA00022741"/>
    </source>
</evidence>
<dbReference type="SUPFAM" id="SSF52540">
    <property type="entry name" value="P-loop containing nucleoside triphosphate hydrolases"/>
    <property type="match status" value="2"/>
</dbReference>
<keyword evidence="4" id="KW-0378">Hydrolase</keyword>
<organism evidence="11 12">
    <name type="scientific">Caenorhabditis auriculariae</name>
    <dbReference type="NCBI Taxonomy" id="2777116"/>
    <lineage>
        <taxon>Eukaryota</taxon>
        <taxon>Metazoa</taxon>
        <taxon>Ecdysozoa</taxon>
        <taxon>Nematoda</taxon>
        <taxon>Chromadorea</taxon>
        <taxon>Rhabditida</taxon>
        <taxon>Rhabditina</taxon>
        <taxon>Rhabditomorpha</taxon>
        <taxon>Rhabditoidea</taxon>
        <taxon>Rhabditidae</taxon>
        <taxon>Peloderinae</taxon>
        <taxon>Caenorhabditis</taxon>
    </lineage>
</organism>
<dbReference type="FunFam" id="3.40.50.300:FF:000813">
    <property type="entry name" value="helicase POLQ-like isoform X1"/>
    <property type="match status" value="1"/>
</dbReference>
<dbReference type="CDD" id="cd18026">
    <property type="entry name" value="DEXHc_POLQ-like"/>
    <property type="match status" value="1"/>
</dbReference>
<keyword evidence="6" id="KW-0067">ATP-binding</keyword>
<dbReference type="InterPro" id="IPR050474">
    <property type="entry name" value="Hel308_SKI2-like"/>
</dbReference>
<dbReference type="Gene3D" id="3.40.50.300">
    <property type="entry name" value="P-loop containing nucleotide triphosphate hydrolases"/>
    <property type="match status" value="2"/>
</dbReference>
<comment type="subcellular location">
    <subcellularLocation>
        <location evidence="1">Nucleus</location>
    </subcellularLocation>
</comment>
<evidence type="ECO:0000256" key="9">
    <source>
        <dbReference type="SAM" id="MobiDB-lite"/>
    </source>
</evidence>
<dbReference type="GO" id="GO:0005524">
    <property type="term" value="F:ATP binding"/>
    <property type="evidence" value="ECO:0007669"/>
    <property type="project" value="UniProtKB-KW"/>
</dbReference>
<keyword evidence="7" id="KW-0234">DNA repair</keyword>
<dbReference type="SMART" id="SM00487">
    <property type="entry name" value="DEXDc"/>
    <property type="match status" value="1"/>
</dbReference>
<dbReference type="GO" id="GO:0003676">
    <property type="term" value="F:nucleic acid binding"/>
    <property type="evidence" value="ECO:0007669"/>
    <property type="project" value="InterPro"/>
</dbReference>
<keyword evidence="2" id="KW-0547">Nucleotide-binding</keyword>
<evidence type="ECO:0000313" key="11">
    <source>
        <dbReference type="EMBL" id="CAD6199917.1"/>
    </source>
</evidence>
<dbReference type="InterPro" id="IPR027417">
    <property type="entry name" value="P-loop_NTPase"/>
</dbReference>
<evidence type="ECO:0000256" key="6">
    <source>
        <dbReference type="ARBA" id="ARBA00022840"/>
    </source>
</evidence>
<dbReference type="PROSITE" id="PS51192">
    <property type="entry name" value="HELICASE_ATP_BIND_1"/>
    <property type="match status" value="1"/>
</dbReference>
<dbReference type="GO" id="GO:0006281">
    <property type="term" value="P:DNA repair"/>
    <property type="evidence" value="ECO:0007669"/>
    <property type="project" value="UniProtKB-KW"/>
</dbReference>
<evidence type="ECO:0000256" key="4">
    <source>
        <dbReference type="ARBA" id="ARBA00022801"/>
    </source>
</evidence>
<dbReference type="EMBL" id="CAJGYM010000215">
    <property type="protein sequence ID" value="CAD6199917.1"/>
    <property type="molecule type" value="Genomic_DNA"/>
</dbReference>
<comment type="caution">
    <text evidence="11">The sequence shown here is derived from an EMBL/GenBank/DDBJ whole genome shotgun (WGS) entry which is preliminary data.</text>
</comment>
<keyword evidence="8" id="KW-0539">Nucleus</keyword>
<feature type="region of interest" description="Disordered" evidence="9">
    <location>
        <begin position="55"/>
        <end position="85"/>
    </location>
</feature>
<dbReference type="OrthoDB" id="2320933at2759"/>
<evidence type="ECO:0000256" key="8">
    <source>
        <dbReference type="ARBA" id="ARBA00023242"/>
    </source>
</evidence>
<evidence type="ECO:0000256" key="3">
    <source>
        <dbReference type="ARBA" id="ARBA00022763"/>
    </source>
</evidence>
<name>A0A8S1HWS5_9PELO</name>
<keyword evidence="3" id="KW-0227">DNA damage</keyword>
<dbReference type="InterPro" id="IPR011545">
    <property type="entry name" value="DEAD/DEAH_box_helicase_dom"/>
</dbReference>
<gene>
    <name evidence="11" type="ORF">CAUJ_LOCUS15816</name>
</gene>
<reference evidence="11" key="1">
    <citation type="submission" date="2020-10" db="EMBL/GenBank/DDBJ databases">
        <authorList>
            <person name="Kikuchi T."/>
        </authorList>
    </citation>
    <scope>NUCLEOTIDE SEQUENCE</scope>
    <source>
        <strain evidence="11">NKZ352</strain>
    </source>
</reference>
<dbReference type="GO" id="GO:0016787">
    <property type="term" value="F:hydrolase activity"/>
    <property type="evidence" value="ECO:0007669"/>
    <property type="project" value="UniProtKB-KW"/>
</dbReference>
<accession>A0A8S1HWS5</accession>
<dbReference type="GO" id="GO:0004386">
    <property type="term" value="F:helicase activity"/>
    <property type="evidence" value="ECO:0007669"/>
    <property type="project" value="UniProtKB-KW"/>
</dbReference>
<dbReference type="PANTHER" id="PTHR47961:SF12">
    <property type="entry name" value="HELICASE POLQ-LIKE"/>
    <property type="match status" value="1"/>
</dbReference>
<evidence type="ECO:0000256" key="7">
    <source>
        <dbReference type="ARBA" id="ARBA00023204"/>
    </source>
</evidence>
<dbReference type="GO" id="GO:0005634">
    <property type="term" value="C:nucleus"/>
    <property type="evidence" value="ECO:0007669"/>
    <property type="project" value="UniProtKB-SubCell"/>
</dbReference>
<dbReference type="InterPro" id="IPR014001">
    <property type="entry name" value="Helicase_ATP-bd"/>
</dbReference>
<dbReference type="PANTHER" id="PTHR47961">
    <property type="entry name" value="DNA POLYMERASE THETA, PUTATIVE (AFU_ORTHOLOGUE AFUA_1G05260)-RELATED"/>
    <property type="match status" value="1"/>
</dbReference>
<dbReference type="Pfam" id="PF00270">
    <property type="entry name" value="DEAD"/>
    <property type="match status" value="1"/>
</dbReference>
<protein>
    <recommendedName>
        <fullName evidence="10">Helicase ATP-binding domain-containing protein</fullName>
    </recommendedName>
</protein>
<evidence type="ECO:0000313" key="12">
    <source>
        <dbReference type="Proteomes" id="UP000835052"/>
    </source>
</evidence>
<sequence>METPKRVSRRSSTESNVAETPETPARRRSLEKVQFCTRAESGRLLHCSPKAARPFTTPVLKGKGSSHKNEKLTENISPPSPSRKRTCEDALLTPILVKNPPIIKRSSTSILSEDFVKATNLLNGMHRECKENEIPVVPTKIDRKSPEKEEIRVEIPVISTPSVINCLPKEVLDKYMHLKKMSRFYDWQVECLADPRLLRGTNCILSLPTGAGKTLVAEVLMLREAIVNRRNALLVLPYVAIVQEKISALAPFEETFGISIEEYAANKGRFPPIKRRQRVSVYVATIEKANMLINSLVSEGKLDDLGLVVVDELHMIGDGDRGATIEQLLSKFLFKGSGQVVGMSATLPNMEQLSAALRAFVYSTDFRPVALVEYVKIGRTMWKVLPGGRLVFDADLPDNKNSKLDPDGVCQLLQSLLPNKSAIIFCPNKKNCENVALLIANSLPPSLREKNALEKKKLVASIYEDNDGKVWETGTYPTL</sequence>
<evidence type="ECO:0000256" key="1">
    <source>
        <dbReference type="ARBA" id="ARBA00004123"/>
    </source>
</evidence>
<evidence type="ECO:0000256" key="5">
    <source>
        <dbReference type="ARBA" id="ARBA00022806"/>
    </source>
</evidence>
<proteinExistence type="predicted"/>
<keyword evidence="5" id="KW-0347">Helicase</keyword>
<dbReference type="AlphaFoldDB" id="A0A8S1HWS5"/>